<reference evidence="1" key="1">
    <citation type="submission" date="2018-05" db="EMBL/GenBank/DDBJ databases">
        <authorList>
            <person name="Lanie J.A."/>
            <person name="Ng W.-L."/>
            <person name="Kazmierczak K.M."/>
            <person name="Andrzejewski T.M."/>
            <person name="Davidsen T.M."/>
            <person name="Wayne K.J."/>
            <person name="Tettelin H."/>
            <person name="Glass J.I."/>
            <person name="Rusch D."/>
            <person name="Podicherti R."/>
            <person name="Tsui H.-C.T."/>
            <person name="Winkler M.E."/>
        </authorList>
    </citation>
    <scope>NUCLEOTIDE SEQUENCE</scope>
</reference>
<name>A0A383EI20_9ZZZZ</name>
<accession>A0A383EI20</accession>
<sequence>KGIFFVSGNDGKKIKSGMEVRIMPGPVKPEEYGVMYGVVKSISGFPSTTQAMLQSLKNDQLVRQISQLGAPFEFIAEPIKNNNTISGYKWSSKDGPPFYIESNTPASIQITVQKQRPISLVMPFIKKTFGLVPQPINAQK</sequence>
<organism evidence="1">
    <name type="scientific">marine metagenome</name>
    <dbReference type="NCBI Taxonomy" id="408172"/>
    <lineage>
        <taxon>unclassified sequences</taxon>
        <taxon>metagenomes</taxon>
        <taxon>ecological metagenomes</taxon>
    </lineage>
</organism>
<dbReference type="AlphaFoldDB" id="A0A383EI20"/>
<gene>
    <name evidence="1" type="ORF">METZ01_LOCUS508602</name>
</gene>
<dbReference type="EMBL" id="UINC01225605">
    <property type="protein sequence ID" value="SVE55748.1"/>
    <property type="molecule type" value="Genomic_DNA"/>
</dbReference>
<proteinExistence type="predicted"/>
<protein>
    <submittedName>
        <fullName evidence="1">Uncharacterized protein</fullName>
    </submittedName>
</protein>
<feature type="non-terminal residue" evidence="1">
    <location>
        <position position="1"/>
    </location>
</feature>
<evidence type="ECO:0000313" key="1">
    <source>
        <dbReference type="EMBL" id="SVE55748.1"/>
    </source>
</evidence>